<evidence type="ECO:0000256" key="1">
    <source>
        <dbReference type="ARBA" id="ARBA00004141"/>
    </source>
</evidence>
<gene>
    <name evidence="6" type="ORF">EUAN_12220</name>
</gene>
<organism evidence="6 7">
    <name type="scientific">Andreesenia angusta</name>
    <dbReference type="NCBI Taxonomy" id="39480"/>
    <lineage>
        <taxon>Bacteria</taxon>
        <taxon>Bacillati</taxon>
        <taxon>Bacillota</taxon>
        <taxon>Tissierellia</taxon>
        <taxon>Tissierellales</taxon>
        <taxon>Gottschalkiaceae</taxon>
        <taxon>Andreesenia</taxon>
    </lineage>
</organism>
<protein>
    <submittedName>
        <fullName evidence="6">Holin family protein</fullName>
    </submittedName>
</protein>
<proteinExistence type="predicted"/>
<name>A0A1S1V681_9FIRM</name>
<dbReference type="InterPro" id="IPR006480">
    <property type="entry name" value="Phage_holin_4_1"/>
</dbReference>
<evidence type="ECO:0000256" key="4">
    <source>
        <dbReference type="ARBA" id="ARBA00023136"/>
    </source>
</evidence>
<dbReference type="NCBIfam" id="TIGR01593">
    <property type="entry name" value="holin_tox_secr"/>
    <property type="match status" value="1"/>
</dbReference>
<evidence type="ECO:0000313" key="6">
    <source>
        <dbReference type="EMBL" id="OHW62153.1"/>
    </source>
</evidence>
<accession>A0A1S1V681</accession>
<keyword evidence="4 5" id="KW-0472">Membrane</keyword>
<dbReference type="OrthoDB" id="88184at2"/>
<feature type="transmembrane region" description="Helical" evidence="5">
    <location>
        <begin position="12"/>
        <end position="29"/>
    </location>
</feature>
<reference evidence="6 7" key="1">
    <citation type="submission" date="2016-09" db="EMBL/GenBank/DDBJ databases">
        <title>Genome sequence of Eubacterium angustum.</title>
        <authorList>
            <person name="Poehlein A."/>
            <person name="Daniel R."/>
        </authorList>
    </citation>
    <scope>NUCLEOTIDE SEQUENCE [LARGE SCALE GENOMIC DNA]</scope>
    <source>
        <strain evidence="6 7">DSM 1989</strain>
    </source>
</reference>
<evidence type="ECO:0000313" key="7">
    <source>
        <dbReference type="Proteomes" id="UP000180254"/>
    </source>
</evidence>
<evidence type="ECO:0000256" key="2">
    <source>
        <dbReference type="ARBA" id="ARBA00022692"/>
    </source>
</evidence>
<comment type="caution">
    <text evidence="6">The sequence shown here is derived from an EMBL/GenBank/DDBJ whole genome shotgun (WGS) entry which is preliminary data.</text>
</comment>
<dbReference type="Proteomes" id="UP000180254">
    <property type="component" value="Unassembled WGS sequence"/>
</dbReference>
<sequence length="144" mass="15232">MEKINLVKTELLYIAGIIGSAIAHSLGGWDKALATLALFMAVDYVTGFILAIVFKKSPKTESGGASSKVGFKGLCKKGVMLLIVLVAHGLDSVVGSDFIRDGVIIAFIVNETLSIIENAGQMGLDPPSVLVRGVEILKSKNEEE</sequence>
<comment type="subcellular location">
    <subcellularLocation>
        <location evidence="1">Membrane</location>
        <topology evidence="1">Multi-pass membrane protein</topology>
    </subcellularLocation>
</comment>
<evidence type="ECO:0000256" key="3">
    <source>
        <dbReference type="ARBA" id="ARBA00022989"/>
    </source>
</evidence>
<dbReference type="RefSeq" id="WP_071062745.1">
    <property type="nucleotide sequence ID" value="NZ_MKIE01000004.1"/>
</dbReference>
<feature type="transmembrane region" description="Helical" evidence="5">
    <location>
        <begin position="35"/>
        <end position="54"/>
    </location>
</feature>
<keyword evidence="2 5" id="KW-0812">Transmembrane</keyword>
<dbReference type="GO" id="GO:0016020">
    <property type="term" value="C:membrane"/>
    <property type="evidence" value="ECO:0007669"/>
    <property type="project" value="UniProtKB-SubCell"/>
</dbReference>
<dbReference type="Pfam" id="PF05105">
    <property type="entry name" value="Phage_holin_4_1"/>
    <property type="match status" value="1"/>
</dbReference>
<keyword evidence="3 5" id="KW-1133">Transmembrane helix</keyword>
<dbReference type="AlphaFoldDB" id="A0A1S1V681"/>
<dbReference type="EMBL" id="MKIE01000004">
    <property type="protein sequence ID" value="OHW62153.1"/>
    <property type="molecule type" value="Genomic_DNA"/>
</dbReference>
<keyword evidence="7" id="KW-1185">Reference proteome</keyword>
<dbReference type="STRING" id="39480.EUAN_12220"/>
<evidence type="ECO:0000256" key="5">
    <source>
        <dbReference type="SAM" id="Phobius"/>
    </source>
</evidence>